<evidence type="ECO:0000256" key="10">
    <source>
        <dbReference type="ARBA" id="ARBA00023180"/>
    </source>
</evidence>
<name>A0A1J1J8N9_9DIPT</name>
<evidence type="ECO:0000256" key="3">
    <source>
        <dbReference type="ARBA" id="ARBA00008695"/>
    </source>
</evidence>
<keyword evidence="9 11" id="KW-0472">Membrane</keyword>
<protein>
    <submittedName>
        <fullName evidence="13">CLUMA_CG021241, isoform A</fullName>
    </submittedName>
</protein>
<dbReference type="UniPathway" id="UPA00196"/>
<feature type="transmembrane region" description="Helical" evidence="11">
    <location>
        <begin position="823"/>
        <end position="841"/>
    </location>
</feature>
<dbReference type="InterPro" id="IPR037675">
    <property type="entry name" value="PIG-O_N"/>
</dbReference>
<feature type="transmembrane region" description="Helical" evidence="11">
    <location>
        <begin position="884"/>
        <end position="904"/>
    </location>
</feature>
<dbReference type="InterPro" id="IPR002591">
    <property type="entry name" value="Phosphodiest/P_Trfase"/>
</dbReference>
<proteinExistence type="inferred from homology"/>
<feature type="transmembrane region" description="Helical" evidence="11">
    <location>
        <begin position="757"/>
        <end position="786"/>
    </location>
</feature>
<dbReference type="GO" id="GO:0005789">
    <property type="term" value="C:endoplasmic reticulum membrane"/>
    <property type="evidence" value="ECO:0007669"/>
    <property type="project" value="UniProtKB-SubCell"/>
</dbReference>
<comment type="subcellular location">
    <subcellularLocation>
        <location evidence="1">Endoplasmic reticulum membrane</location>
        <topology evidence="1">Multi-pass membrane protein</topology>
    </subcellularLocation>
</comment>
<dbReference type="Proteomes" id="UP000183832">
    <property type="component" value="Unassembled WGS sequence"/>
</dbReference>
<dbReference type="STRING" id="568069.A0A1J1J8N9"/>
<dbReference type="CDD" id="cd16023">
    <property type="entry name" value="GPI_EPT_3"/>
    <property type="match status" value="1"/>
</dbReference>
<dbReference type="GO" id="GO:0006506">
    <property type="term" value="P:GPI anchor biosynthetic process"/>
    <property type="evidence" value="ECO:0007669"/>
    <property type="project" value="UniProtKB-UniPathway"/>
</dbReference>
<evidence type="ECO:0000256" key="6">
    <source>
        <dbReference type="ARBA" id="ARBA00022692"/>
    </source>
</evidence>
<keyword evidence="10" id="KW-0325">Glycoprotein</keyword>
<evidence type="ECO:0000256" key="7">
    <source>
        <dbReference type="ARBA" id="ARBA00022824"/>
    </source>
</evidence>
<dbReference type="OrthoDB" id="272139at2759"/>
<dbReference type="Pfam" id="PF19316">
    <property type="entry name" value="PIGO_PIGG"/>
    <property type="match status" value="1"/>
</dbReference>
<comment type="pathway">
    <text evidence="2">Glycolipid biosynthesis; glycosylphosphatidylinositol-anchor biosynthesis.</text>
</comment>
<feature type="non-terminal residue" evidence="13">
    <location>
        <position position="1"/>
    </location>
</feature>
<feature type="transmembrane region" description="Helical" evidence="11">
    <location>
        <begin position="792"/>
        <end position="811"/>
    </location>
</feature>
<evidence type="ECO:0000256" key="5">
    <source>
        <dbReference type="ARBA" id="ARBA00022679"/>
    </source>
</evidence>
<organism evidence="13 14">
    <name type="scientific">Clunio marinus</name>
    <dbReference type="NCBI Taxonomy" id="568069"/>
    <lineage>
        <taxon>Eukaryota</taxon>
        <taxon>Metazoa</taxon>
        <taxon>Ecdysozoa</taxon>
        <taxon>Arthropoda</taxon>
        <taxon>Hexapoda</taxon>
        <taxon>Insecta</taxon>
        <taxon>Pterygota</taxon>
        <taxon>Neoptera</taxon>
        <taxon>Endopterygota</taxon>
        <taxon>Diptera</taxon>
        <taxon>Nematocera</taxon>
        <taxon>Chironomoidea</taxon>
        <taxon>Chironomidae</taxon>
        <taxon>Clunio</taxon>
    </lineage>
</organism>
<keyword evidence="6 11" id="KW-0812">Transmembrane</keyword>
<feature type="transmembrane region" description="Helical" evidence="11">
    <location>
        <begin position="620"/>
        <end position="637"/>
    </location>
</feature>
<feature type="transmembrane region" description="Helical" evidence="11">
    <location>
        <begin position="690"/>
        <end position="713"/>
    </location>
</feature>
<evidence type="ECO:0000256" key="4">
    <source>
        <dbReference type="ARBA" id="ARBA00022502"/>
    </source>
</evidence>
<dbReference type="AlphaFoldDB" id="A0A1J1J8N9"/>
<feature type="domain" description="GPI ethanolamine phosphate transferase 2 C-terminal" evidence="12">
    <location>
        <begin position="822"/>
        <end position="1022"/>
    </location>
</feature>
<evidence type="ECO:0000313" key="13">
    <source>
        <dbReference type="EMBL" id="CRL08752.1"/>
    </source>
</evidence>
<feature type="transmembrane region" description="Helical" evidence="11">
    <location>
        <begin position="976"/>
        <end position="996"/>
    </location>
</feature>
<evidence type="ECO:0000256" key="11">
    <source>
        <dbReference type="SAM" id="Phobius"/>
    </source>
</evidence>
<dbReference type="GO" id="GO:0051377">
    <property type="term" value="F:mannose-ethanolamine phosphotransferase activity"/>
    <property type="evidence" value="ECO:0007669"/>
    <property type="project" value="InterPro"/>
</dbReference>
<keyword evidence="14" id="KW-1185">Reference proteome</keyword>
<sequence length="1042" mass="120246">VSCNDQNIQSLFNSQNVSSTAHKFCLGRKSKVIILLIDALKYDFGVFDENITHPLPYQNKLPIINELIHKHPEKSRFLKLIADPPTTTLQRLKGLTTGSLPTFIDMGSNFATPEINEDNIIDQVHKNNMTAVFLGDSTWIELFPNRFKRKHSYPSFNIHDLDYVDSEIRKHLPEEMKRKDWDLLIAHFLGVDHCGHKYGPLHPEMGRKLREMNEVITEIAHTMDDDTILFVMGDHGMTVTGDHGGDSKDEIESLLFAFSKENNFVPKVYDDEVTIMQQIDLSSTLATILGVPVPFSNLGSIVFQLLPDVMSDDIKSRHQLLAQHLWHNAEQIKHYINTYSEENEKTFSVEDLHDFESKFKVFEKRILLIEDDESFKMYANDLKSYLREILEHCRNAWIKFNPQLMSQGVLTVFLVIFMFFFLFINLPLEDFSKVFNSSVVSFSLFSSFILGSFGFFFHRKFGFDDNILSALFISSLWNILIFIYLLICNWPIIVDQMYSMKRFLNVVPRLTFMLSCLVFFSNSFVVQEQKVLSYMLSTQIIYTVYELKKSTKMVDLKGKFKLNILMKSTIFKVLIASLFSILFIRMCHNYFKCREEQSDCWDYFSATETPTNSSERVEELWPIIILALFVTICRIFLKTMGNLTGFSLHVLLIRFGPMLAVISACGHLILSQRQAKRVIIPQVYLDMLAWIVYGIFIIEIIVIMSKPLLIYIVPRKENEQVLRMGNYNDIIPELFRHVKKVFNVDNTKRQLYDKVPIIYGFATVYSSVFFAFGSILGILLALLLGVDVSNGIILIIAMALLILFIFSVLRFETAANGKTCLEPQFSLIVTWFLLVNFGFYATSHQSTISQIDWKPAFIGRTAYFDHSNFFSALLVLTSTFGSNILLMISYPLLIIFPFTLYSLFPQLSKKVLTTADKLSKEEKNSEYRRITLGGDDVEGAITDFDVTRGEINLYENEKLFLSSTFKVGCQLMILQGIKILCSMLACTILCRHLMVWKIFAPRFIYEVIASYINFISIIVGFIFMFRIHKSVKTLVDKINKKY</sequence>
<evidence type="ECO:0000256" key="2">
    <source>
        <dbReference type="ARBA" id="ARBA00004687"/>
    </source>
</evidence>
<feature type="transmembrane region" description="Helical" evidence="11">
    <location>
        <begin position="438"/>
        <end position="458"/>
    </location>
</feature>
<evidence type="ECO:0000313" key="14">
    <source>
        <dbReference type="Proteomes" id="UP000183832"/>
    </source>
</evidence>
<feature type="transmembrane region" description="Helical" evidence="11">
    <location>
        <begin position="569"/>
        <end position="591"/>
    </location>
</feature>
<dbReference type="Gene3D" id="3.40.720.10">
    <property type="entry name" value="Alkaline Phosphatase, subunit A"/>
    <property type="match status" value="1"/>
</dbReference>
<dbReference type="SUPFAM" id="SSF53649">
    <property type="entry name" value="Alkaline phosphatase-like"/>
    <property type="match status" value="1"/>
</dbReference>
<dbReference type="PANTHER" id="PTHR23071">
    <property type="entry name" value="PHOSPHATIDYLINOSITOL GLYCAN"/>
    <property type="match status" value="1"/>
</dbReference>
<dbReference type="InterPro" id="IPR039524">
    <property type="entry name" value="PIGO/GPI13"/>
</dbReference>
<dbReference type="Pfam" id="PF01663">
    <property type="entry name" value="Phosphodiest"/>
    <property type="match status" value="1"/>
</dbReference>
<feature type="transmembrane region" description="Helical" evidence="11">
    <location>
        <begin position="1008"/>
        <end position="1027"/>
    </location>
</feature>
<evidence type="ECO:0000259" key="12">
    <source>
        <dbReference type="Pfam" id="PF19316"/>
    </source>
</evidence>
<dbReference type="InterPro" id="IPR017850">
    <property type="entry name" value="Alkaline_phosphatase_core_sf"/>
</dbReference>
<accession>A0A1J1J8N9</accession>
<evidence type="ECO:0000256" key="1">
    <source>
        <dbReference type="ARBA" id="ARBA00004477"/>
    </source>
</evidence>
<feature type="transmembrane region" description="Helical" evidence="11">
    <location>
        <begin position="470"/>
        <end position="494"/>
    </location>
</feature>
<gene>
    <name evidence="13" type="ORF">CLUMA_CG021241</name>
</gene>
<reference evidence="13 14" key="1">
    <citation type="submission" date="2015-04" db="EMBL/GenBank/DDBJ databases">
        <authorList>
            <person name="Syromyatnikov M.Y."/>
            <person name="Popov V.N."/>
        </authorList>
    </citation>
    <scope>NUCLEOTIDE SEQUENCE [LARGE SCALE GENOMIC DNA]</scope>
</reference>
<dbReference type="InterPro" id="IPR045687">
    <property type="entry name" value="PIGG/GPI7_C"/>
</dbReference>
<feature type="transmembrane region" description="Helical" evidence="11">
    <location>
        <begin position="404"/>
        <end position="426"/>
    </location>
</feature>
<feature type="transmembrane region" description="Helical" evidence="11">
    <location>
        <begin position="649"/>
        <end position="670"/>
    </location>
</feature>
<keyword evidence="7" id="KW-0256">Endoplasmic reticulum</keyword>
<comment type="similarity">
    <text evidence="3">Belongs to the PIGG/PIGN/PIGO family. PIGO subfamily.</text>
</comment>
<evidence type="ECO:0000256" key="9">
    <source>
        <dbReference type="ARBA" id="ARBA00023136"/>
    </source>
</evidence>
<dbReference type="EMBL" id="CVRI01000075">
    <property type="protein sequence ID" value="CRL08752.1"/>
    <property type="molecule type" value="Genomic_DNA"/>
</dbReference>
<keyword evidence="4" id="KW-0337">GPI-anchor biosynthesis</keyword>
<keyword evidence="8 11" id="KW-1133">Transmembrane helix</keyword>
<evidence type="ECO:0000256" key="8">
    <source>
        <dbReference type="ARBA" id="ARBA00022989"/>
    </source>
</evidence>
<keyword evidence="5" id="KW-0808">Transferase</keyword>
<dbReference type="PANTHER" id="PTHR23071:SF1">
    <property type="entry name" value="GPI ETHANOLAMINE PHOSPHATE TRANSFERASE 3"/>
    <property type="match status" value="1"/>
</dbReference>